<dbReference type="EMBL" id="FJUW01000046">
    <property type="protein sequence ID" value="CZT08271.1"/>
    <property type="molecule type" value="Genomic_DNA"/>
</dbReference>
<dbReference type="AlphaFoldDB" id="A0A1E1LCL5"/>
<feature type="compositionally biased region" description="Low complexity" evidence="7">
    <location>
        <begin position="72"/>
        <end position="87"/>
    </location>
</feature>
<dbReference type="InParanoid" id="A0A1E1LCL5"/>
<feature type="compositionally biased region" description="Acidic residues" evidence="7">
    <location>
        <begin position="494"/>
        <end position="503"/>
    </location>
</feature>
<keyword evidence="2" id="KW-0749">Sporulation</keyword>
<evidence type="ECO:0000256" key="5">
    <source>
        <dbReference type="ARBA" id="ARBA00023242"/>
    </source>
</evidence>
<dbReference type="Proteomes" id="UP000178129">
    <property type="component" value="Unassembled WGS sequence"/>
</dbReference>
<evidence type="ECO:0000256" key="1">
    <source>
        <dbReference type="ARBA" id="ARBA00004123"/>
    </source>
</evidence>
<evidence type="ECO:0000259" key="8">
    <source>
        <dbReference type="PROSITE" id="PS51821"/>
    </source>
</evidence>
<sequence>MNTYANQYSGPPPNGHYETRTATPNMNNNHDSYRPAQNGQSNSNGNTHHPGHGQYSSIPAIQHAPSQMNGQPSPHYYSGPPSSSAPSLHEPSHGNFYNQGLPAPGAPEGTRAELAPLAPGTEPKKDEPQGRSMVFEGRRYELFVIQQPIRARMCGFGDKDRRPITPPPCVKLVVTDVKTGVVVDNNEIDHGMFVISADLWHENGKDEVNMVRHSGSSPAISSTIPVSYQEMGLPPAFSHILPQSGFKSEPGQGGGSSPYNPYPGGPQVAYSGTQSGAQNYYQNNYPSVTNGSNYSSQNSYSQSSGQSNYNYSSQHSPSQMDYPLQSQQVPSNQYGSNSARSYCQSEAAATRSPISNSAPQGMFTRNLIGSLSTSAFKLIDCNEKLGIWFVLQDMSIRTEGKFRLRFSFVNVAVPVSPTTNTAPGAPTPMMVPTKTVAPVLASCFSDVFTVFSAKRFPGVVESTPLSRCFATQGIKIPIRKDAAVSRRSRRPNADEEDEEEEDD</sequence>
<keyword evidence="4" id="KW-0804">Transcription</keyword>
<feature type="compositionally biased region" description="Polar residues" evidence="7">
    <location>
        <begin position="270"/>
        <end position="289"/>
    </location>
</feature>
<dbReference type="PROSITE" id="PS51821">
    <property type="entry name" value="VELVET"/>
    <property type="match status" value="1"/>
</dbReference>
<feature type="region of interest" description="Disordered" evidence="7">
    <location>
        <begin position="239"/>
        <end position="342"/>
    </location>
</feature>
<comment type="subcellular location">
    <subcellularLocation>
        <location evidence="1">Nucleus</location>
    </subcellularLocation>
</comment>
<feature type="compositionally biased region" description="Polar residues" evidence="7">
    <location>
        <begin position="324"/>
        <end position="342"/>
    </location>
</feature>
<comment type="similarity">
    <text evidence="6">Belongs to the velvet family. VelB subfamily.</text>
</comment>
<evidence type="ECO:0000313" key="9">
    <source>
        <dbReference type="EMBL" id="CZT08271.1"/>
    </source>
</evidence>
<evidence type="ECO:0000256" key="6">
    <source>
        <dbReference type="ARBA" id="ARBA00038045"/>
    </source>
</evidence>
<feature type="region of interest" description="Disordered" evidence="7">
    <location>
        <begin position="1"/>
        <end position="132"/>
    </location>
</feature>
<dbReference type="Pfam" id="PF11754">
    <property type="entry name" value="Velvet"/>
    <property type="match status" value="1"/>
</dbReference>
<evidence type="ECO:0000313" key="10">
    <source>
        <dbReference type="Proteomes" id="UP000178129"/>
    </source>
</evidence>
<name>A0A1E1LCL5_9HELO</name>
<protein>
    <submittedName>
        <fullName evidence="9">Related to VeA protein</fullName>
    </submittedName>
</protein>
<dbReference type="InterPro" id="IPR037525">
    <property type="entry name" value="Velvet_dom"/>
</dbReference>
<dbReference type="Gene3D" id="2.60.40.3960">
    <property type="entry name" value="Velvet domain"/>
    <property type="match status" value="2"/>
</dbReference>
<keyword evidence="10" id="KW-1185">Reference proteome</keyword>
<keyword evidence="3" id="KW-0805">Transcription regulation</keyword>
<feature type="compositionally biased region" description="Polar residues" evidence="7">
    <location>
        <begin position="54"/>
        <end position="71"/>
    </location>
</feature>
<dbReference type="PANTHER" id="PTHR33572">
    <property type="entry name" value="SPORE DEVELOPMENT REGULATOR VOSA"/>
    <property type="match status" value="1"/>
</dbReference>
<feature type="compositionally biased region" description="Low complexity" evidence="7">
    <location>
        <begin position="290"/>
        <end position="319"/>
    </location>
</feature>
<organism evidence="9 10">
    <name type="scientific">Rhynchosporium graminicola</name>
    <dbReference type="NCBI Taxonomy" id="2792576"/>
    <lineage>
        <taxon>Eukaryota</taxon>
        <taxon>Fungi</taxon>
        <taxon>Dikarya</taxon>
        <taxon>Ascomycota</taxon>
        <taxon>Pezizomycotina</taxon>
        <taxon>Leotiomycetes</taxon>
        <taxon>Helotiales</taxon>
        <taxon>Ploettnerulaceae</taxon>
        <taxon>Rhynchosporium</taxon>
    </lineage>
</organism>
<accession>A0A1E1LCL5</accession>
<evidence type="ECO:0000256" key="4">
    <source>
        <dbReference type="ARBA" id="ARBA00023163"/>
    </source>
</evidence>
<reference evidence="10" key="1">
    <citation type="submission" date="2016-03" db="EMBL/GenBank/DDBJ databases">
        <authorList>
            <person name="Ploux O."/>
        </authorList>
    </citation>
    <scope>NUCLEOTIDE SEQUENCE [LARGE SCALE GENOMIC DNA]</scope>
    <source>
        <strain evidence="10">UK7</strain>
    </source>
</reference>
<evidence type="ECO:0000256" key="7">
    <source>
        <dbReference type="SAM" id="MobiDB-lite"/>
    </source>
</evidence>
<dbReference type="STRING" id="914237.A0A1E1LCL5"/>
<feature type="domain" description="Velvet" evidence="8">
    <location>
        <begin position="135"/>
        <end position="479"/>
    </location>
</feature>
<feature type="region of interest" description="Disordered" evidence="7">
    <location>
        <begin position="481"/>
        <end position="503"/>
    </location>
</feature>
<feature type="compositionally biased region" description="Polar residues" evidence="7">
    <location>
        <begin position="20"/>
        <end position="47"/>
    </location>
</feature>
<keyword evidence="5" id="KW-0539">Nucleus</keyword>
<dbReference type="InterPro" id="IPR038491">
    <property type="entry name" value="Velvet_dom_sf"/>
</dbReference>
<gene>
    <name evidence="9" type="ORF">RCO7_11195</name>
</gene>
<evidence type="ECO:0000256" key="3">
    <source>
        <dbReference type="ARBA" id="ARBA00023015"/>
    </source>
</evidence>
<proteinExistence type="inferred from homology"/>
<dbReference type="PANTHER" id="PTHR33572:SF3">
    <property type="entry name" value="VELVET COMPLEX SUBUNIT B"/>
    <property type="match status" value="1"/>
</dbReference>
<dbReference type="GO" id="GO:0005634">
    <property type="term" value="C:nucleus"/>
    <property type="evidence" value="ECO:0007669"/>
    <property type="project" value="UniProtKB-SubCell"/>
</dbReference>
<dbReference type="InterPro" id="IPR021740">
    <property type="entry name" value="Velvet"/>
</dbReference>
<evidence type="ECO:0000256" key="2">
    <source>
        <dbReference type="ARBA" id="ARBA00022969"/>
    </source>
</evidence>
<comment type="caution">
    <text evidence="9">The sequence shown here is derived from an EMBL/GenBank/DDBJ whole genome shotgun (WGS) entry which is preliminary data.</text>
</comment>
<dbReference type="GO" id="GO:0030435">
    <property type="term" value="P:sporulation resulting in formation of a cellular spore"/>
    <property type="evidence" value="ECO:0007669"/>
    <property type="project" value="UniProtKB-KW"/>
</dbReference>